<keyword evidence="1" id="KW-0472">Membrane</keyword>
<comment type="caution">
    <text evidence="2">The sequence shown here is derived from an EMBL/GenBank/DDBJ whole genome shotgun (WGS) entry which is preliminary data.</text>
</comment>
<name>A0AAD2AT80_9RALS</name>
<evidence type="ECO:0000313" key="5">
    <source>
        <dbReference type="Proteomes" id="UP001190452"/>
    </source>
</evidence>
<dbReference type="Proteomes" id="UP001190002">
    <property type="component" value="Unassembled WGS sequence"/>
</dbReference>
<feature type="transmembrane region" description="Helical" evidence="1">
    <location>
        <begin position="131"/>
        <end position="154"/>
    </location>
</feature>
<dbReference type="AlphaFoldDB" id="A0AAD2AT80"/>
<organism evidence="2 4">
    <name type="scientific">Ralstonia mannitolilytica</name>
    <dbReference type="NCBI Taxonomy" id="105219"/>
    <lineage>
        <taxon>Bacteria</taxon>
        <taxon>Pseudomonadati</taxon>
        <taxon>Pseudomonadota</taxon>
        <taxon>Betaproteobacteria</taxon>
        <taxon>Burkholderiales</taxon>
        <taxon>Burkholderiaceae</taxon>
        <taxon>Ralstonia</taxon>
    </lineage>
</organism>
<reference evidence="2 5" key="1">
    <citation type="submission" date="2023-07" db="EMBL/GenBank/DDBJ databases">
        <authorList>
            <person name="Peeters C."/>
        </authorList>
    </citation>
    <scope>NUCLEOTIDE SEQUENCE</scope>
    <source>
        <strain evidence="3 5">R-77569</strain>
        <strain evidence="2">R-77591</strain>
    </source>
</reference>
<keyword evidence="1" id="KW-1133">Transmembrane helix</keyword>
<evidence type="ECO:0000313" key="3">
    <source>
        <dbReference type="EMBL" id="CAJ0881850.1"/>
    </source>
</evidence>
<dbReference type="EMBL" id="CATVXE010000015">
    <property type="protein sequence ID" value="CAJ0689607.1"/>
    <property type="molecule type" value="Genomic_DNA"/>
</dbReference>
<dbReference type="RefSeq" id="WP_096746593.1">
    <property type="nucleotide sequence ID" value="NZ_CATVXE010000015.1"/>
</dbReference>
<dbReference type="Proteomes" id="UP001190452">
    <property type="component" value="Unassembled WGS sequence"/>
</dbReference>
<sequence>MASAGVPPIGLLHAARALRIYRRHEINALAWIACGVCLRSPAFLAAVSIALLMVCAWSLTRHIQYLKPLYELPVFSRVLSHGGMAFAALNAAALATELATGAGRGGWFEASGWLGPAWPHILPDIASTIELMLVCAQWTAVLGAVAAAAAWAWLSLGGGRSLRFPPRPQ</sequence>
<proteinExistence type="predicted"/>
<keyword evidence="5" id="KW-1185">Reference proteome</keyword>
<protein>
    <recommendedName>
        <fullName evidence="6">Transmembrane protein</fullName>
    </recommendedName>
</protein>
<keyword evidence="1" id="KW-0812">Transmembrane</keyword>
<feature type="transmembrane region" description="Helical" evidence="1">
    <location>
        <begin position="41"/>
        <end position="59"/>
    </location>
</feature>
<accession>A0AAD2AT80</accession>
<evidence type="ECO:0000256" key="1">
    <source>
        <dbReference type="SAM" id="Phobius"/>
    </source>
</evidence>
<gene>
    <name evidence="3" type="ORF">R77569_03300</name>
    <name evidence="2" type="ORF">R77591_03445</name>
</gene>
<evidence type="ECO:0008006" key="6">
    <source>
        <dbReference type="Google" id="ProtNLM"/>
    </source>
</evidence>
<evidence type="ECO:0000313" key="4">
    <source>
        <dbReference type="Proteomes" id="UP001190002"/>
    </source>
</evidence>
<dbReference type="EMBL" id="CAUDKV010000014">
    <property type="protein sequence ID" value="CAJ0881850.1"/>
    <property type="molecule type" value="Genomic_DNA"/>
</dbReference>
<evidence type="ECO:0000313" key="2">
    <source>
        <dbReference type="EMBL" id="CAJ0689607.1"/>
    </source>
</evidence>